<protein>
    <submittedName>
        <fullName evidence="1">Uncharacterized protein</fullName>
    </submittedName>
</protein>
<gene>
    <name evidence="1" type="ORF">KMW28_02085</name>
</gene>
<sequence>MNTTQERKIYDCFMLFNELDLLEIRLKLYYEHVDHFVIVECNQSFVGKEKGFCFEENKDRYSQFLDKIIYIKLENELTSADAWENEATHRNAIMRGLTEANDEDTIFIADLDEFYDIKLLDRNKSFDKILKIDIPHYNYFLNYKTNSIFDLTFVSNLKEIKNSDKTLDQIRKSSDFGHIEYDPKNDKSAHMSYVFGNDIEMYVYKLKSFSHQEFNKKPFITHKHIKHCLKFPTDLFMRKGIWIDCIPPEETMFADIYKDYPHLFQTKTDPKPSNISEYIFTFRRNIYKNSKKFSAKKYQF</sequence>
<reference evidence="1 2" key="1">
    <citation type="submission" date="2021-05" db="EMBL/GenBank/DDBJ databases">
        <title>Comparative genomic studies on the polysaccharide-degrading batcterial strains of the Flammeovirga genus.</title>
        <authorList>
            <person name="Zewei F."/>
            <person name="Zheng Z."/>
            <person name="Yu L."/>
            <person name="Ruyue G."/>
            <person name="Yanhong M."/>
            <person name="Yuanyuan C."/>
            <person name="Jingyan G."/>
            <person name="Wenjun H."/>
        </authorList>
    </citation>
    <scope>NUCLEOTIDE SEQUENCE [LARGE SCALE GENOMIC DNA]</scope>
    <source>
        <strain evidence="1 2">NBRC:100898</strain>
    </source>
</reference>
<dbReference type="RefSeq" id="WP_169667013.1">
    <property type="nucleotide sequence ID" value="NZ_CP076132.1"/>
</dbReference>
<dbReference type="InterPro" id="IPR006813">
    <property type="entry name" value="Glyco_trans_17"/>
</dbReference>
<dbReference type="GO" id="GO:0003830">
    <property type="term" value="F:beta-1,4-mannosylglycoprotein 4-beta-N-acetylglucosaminyltransferase activity"/>
    <property type="evidence" value="ECO:0007669"/>
    <property type="project" value="InterPro"/>
</dbReference>
<dbReference type="GO" id="GO:0006044">
    <property type="term" value="P:N-acetylglucosamine metabolic process"/>
    <property type="evidence" value="ECO:0007669"/>
    <property type="project" value="TreeGrafter"/>
</dbReference>
<name>A0AAX1N7J1_9BACT</name>
<dbReference type="Proteomes" id="UP000678679">
    <property type="component" value="Chromosome 1"/>
</dbReference>
<dbReference type="PANTHER" id="PTHR12224">
    <property type="entry name" value="BETA-1,4-MANNOSYL-GLYCOPROTEIN BETA-1,4-N-ACETYLGLUCOSAMINYL-TRANSFERASE"/>
    <property type="match status" value="1"/>
</dbReference>
<dbReference type="EMBL" id="CP076132">
    <property type="protein sequence ID" value="QWG02396.1"/>
    <property type="molecule type" value="Genomic_DNA"/>
</dbReference>
<proteinExistence type="predicted"/>
<organism evidence="1 2">
    <name type="scientific">Flammeovirga yaeyamensis</name>
    <dbReference type="NCBI Taxonomy" id="367791"/>
    <lineage>
        <taxon>Bacteria</taxon>
        <taxon>Pseudomonadati</taxon>
        <taxon>Bacteroidota</taxon>
        <taxon>Cytophagia</taxon>
        <taxon>Cytophagales</taxon>
        <taxon>Flammeovirgaceae</taxon>
        <taxon>Flammeovirga</taxon>
    </lineage>
</organism>
<dbReference type="PANTHER" id="PTHR12224:SF0">
    <property type="entry name" value="BETA-1,4-MANNOSYL-GLYCOPROTEIN 4-BETA-N-ACETYLGLUCOSAMINYLTRANSFERASE"/>
    <property type="match status" value="1"/>
</dbReference>
<accession>A0AAX1N7J1</accession>
<dbReference type="AlphaFoldDB" id="A0AAX1N7J1"/>
<dbReference type="GO" id="GO:0016020">
    <property type="term" value="C:membrane"/>
    <property type="evidence" value="ECO:0007669"/>
    <property type="project" value="InterPro"/>
</dbReference>
<dbReference type="Pfam" id="PF04724">
    <property type="entry name" value="Glyco_transf_17"/>
    <property type="match status" value="1"/>
</dbReference>
<evidence type="ECO:0000313" key="1">
    <source>
        <dbReference type="EMBL" id="QWG02396.1"/>
    </source>
</evidence>
<keyword evidence="2" id="KW-1185">Reference proteome</keyword>
<evidence type="ECO:0000313" key="2">
    <source>
        <dbReference type="Proteomes" id="UP000678679"/>
    </source>
</evidence>
<dbReference type="KEGG" id="fya:KMW28_02085"/>